<reference evidence="3 4" key="1">
    <citation type="journal article" date="2021" name="Int. J. Syst. Evol. Microbiol.">
        <title>Reticulibacter mediterranei gen. nov., sp. nov., within the new family Reticulibacteraceae fam. nov., and Ktedonospora formicarum gen. nov., sp. nov., Ktedonobacter robiniae sp. nov., Dictyobacter formicarum sp. nov. and Dictyobacter arantiisoli sp. nov., belonging to the class Ktedonobacteria.</title>
        <authorList>
            <person name="Yabe S."/>
            <person name="Zheng Y."/>
            <person name="Wang C.M."/>
            <person name="Sakai Y."/>
            <person name="Abe K."/>
            <person name="Yokota A."/>
            <person name="Donadio S."/>
            <person name="Cavaletti L."/>
            <person name="Monciardini P."/>
        </authorList>
    </citation>
    <scope>NUCLEOTIDE SEQUENCE [LARGE SCALE GENOMIC DNA]</scope>
    <source>
        <strain evidence="3 4">SOSP1-30</strain>
    </source>
</reference>
<evidence type="ECO:0000313" key="3">
    <source>
        <dbReference type="EMBL" id="GHO56319.1"/>
    </source>
</evidence>
<feature type="region of interest" description="Disordered" evidence="2">
    <location>
        <begin position="137"/>
        <end position="157"/>
    </location>
</feature>
<dbReference type="Proteomes" id="UP000654345">
    <property type="component" value="Unassembled WGS sequence"/>
</dbReference>
<organism evidence="3 4">
    <name type="scientific">Ktedonobacter robiniae</name>
    <dbReference type="NCBI Taxonomy" id="2778365"/>
    <lineage>
        <taxon>Bacteria</taxon>
        <taxon>Bacillati</taxon>
        <taxon>Chloroflexota</taxon>
        <taxon>Ktedonobacteria</taxon>
        <taxon>Ktedonobacterales</taxon>
        <taxon>Ktedonobacteraceae</taxon>
        <taxon>Ktedonobacter</taxon>
    </lineage>
</organism>
<keyword evidence="4" id="KW-1185">Reference proteome</keyword>
<dbReference type="InterPro" id="IPR021451">
    <property type="entry name" value="DUF3102"/>
</dbReference>
<protein>
    <recommendedName>
        <fullName evidence="5">DUF3102 domain-containing protein</fullName>
    </recommendedName>
</protein>
<comment type="caution">
    <text evidence="3">The sequence shown here is derived from an EMBL/GenBank/DDBJ whole genome shotgun (WGS) entry which is preliminary data.</text>
</comment>
<sequence length="318" mass="36530">MQTPQHTPQQSVQHLGFDYTVFDEETRHFVYQKTVETQGYLKRTAEDVVQIGRNLHAVKERLPHGQFMAWVKGELGLTRQSCQNFMRVAERFGENVHRFGAIPISVLYELLNAPEDVLKQIEEQEIPPTLPAVRAAKEQAHQKTPTEGPVVAASPPEQAPGHDELLQLRRQIETLEQERLQLRQDIVSHQQKEQEAPFLPAHVQQHIQTLEQHVKELITQRDMLSRHLASVSEQARESVLERNALGHEQQTRLRWREMTTEFLRSGGMLLSSMPSPMMLDTFEAEDWARLEQIEQILTPLLQAVHQLHSHSSSTVEAG</sequence>
<keyword evidence="1" id="KW-0175">Coiled coil</keyword>
<dbReference type="RefSeq" id="WP_201372839.1">
    <property type="nucleotide sequence ID" value="NZ_BNJG01000002.1"/>
</dbReference>
<proteinExistence type="predicted"/>
<feature type="coiled-coil region" evidence="1">
    <location>
        <begin position="165"/>
        <end position="227"/>
    </location>
</feature>
<dbReference type="EMBL" id="BNJG01000002">
    <property type="protein sequence ID" value="GHO56319.1"/>
    <property type="molecule type" value="Genomic_DNA"/>
</dbReference>
<name>A0ABQ3UUE9_9CHLR</name>
<dbReference type="Pfam" id="PF11300">
    <property type="entry name" value="DUF3102"/>
    <property type="match status" value="1"/>
</dbReference>
<evidence type="ECO:0008006" key="5">
    <source>
        <dbReference type="Google" id="ProtNLM"/>
    </source>
</evidence>
<evidence type="ECO:0000256" key="2">
    <source>
        <dbReference type="SAM" id="MobiDB-lite"/>
    </source>
</evidence>
<gene>
    <name evidence="3" type="ORF">KSB_47940</name>
</gene>
<evidence type="ECO:0000313" key="4">
    <source>
        <dbReference type="Proteomes" id="UP000654345"/>
    </source>
</evidence>
<accession>A0ABQ3UUE9</accession>
<evidence type="ECO:0000256" key="1">
    <source>
        <dbReference type="SAM" id="Coils"/>
    </source>
</evidence>